<dbReference type="UniPathway" id="UPA00051">
    <property type="reaction ID" value="UER00462"/>
</dbReference>
<dbReference type="NCBIfam" id="TIGR00657">
    <property type="entry name" value="asp_kinases"/>
    <property type="match status" value="1"/>
</dbReference>
<dbReference type="GO" id="GO:0004072">
    <property type="term" value="F:aspartate kinase activity"/>
    <property type="evidence" value="ECO:0007669"/>
    <property type="project" value="UniProtKB-EC"/>
</dbReference>
<dbReference type="Pfam" id="PF00696">
    <property type="entry name" value="AA_kinase"/>
    <property type="match status" value="1"/>
</dbReference>
<dbReference type="HOGENOM" id="CLU_009116_6_0_11"/>
<dbReference type="GO" id="GO:0005829">
    <property type="term" value="C:cytosol"/>
    <property type="evidence" value="ECO:0007669"/>
    <property type="project" value="TreeGrafter"/>
</dbReference>
<comment type="function">
    <text evidence="1">Catalyzes the phosphorylation of the beta-carboxyl group of aspartic acid with ATP to yield 4-phospho-L-aspartate, which is involved in the branched biosynthetic pathway leading to the biosynthesis of amino acids lysine, threonine, isoleucine and methionine.</text>
</comment>
<dbReference type="PROSITE" id="PS00324">
    <property type="entry name" value="ASPARTOKINASE"/>
    <property type="match status" value="1"/>
</dbReference>
<evidence type="ECO:0000256" key="5">
    <source>
        <dbReference type="ARBA" id="ARBA00016273"/>
    </source>
</evidence>
<dbReference type="STRING" id="42256.RradSPS_1048"/>
<dbReference type="InterPro" id="IPR001048">
    <property type="entry name" value="Asp/Glu/Uridylate_kinase"/>
</dbReference>
<evidence type="ECO:0000256" key="3">
    <source>
        <dbReference type="ARBA" id="ARBA00010122"/>
    </source>
</evidence>
<dbReference type="UniPathway" id="UPA00050">
    <property type="reaction ID" value="UER00461"/>
</dbReference>
<dbReference type="UniPathway" id="UPA00034">
    <property type="reaction ID" value="UER00015"/>
</dbReference>
<comment type="pathway">
    <text evidence="12">Amino-acid biosynthesis; L-threonine biosynthesis; L-threonine from L-aspartate: step 1/5.</text>
</comment>
<evidence type="ECO:0000256" key="2">
    <source>
        <dbReference type="ARBA" id="ARBA00004766"/>
    </source>
</evidence>
<comment type="similarity">
    <text evidence="3 11">Belongs to the aspartokinase family.</text>
</comment>
<dbReference type="InterPro" id="IPR018042">
    <property type="entry name" value="Aspartate_kinase_CS"/>
</dbReference>
<keyword evidence="8 11" id="KW-0418">Kinase</keyword>
<evidence type="ECO:0000256" key="9">
    <source>
        <dbReference type="ARBA" id="ARBA00022840"/>
    </source>
</evidence>
<dbReference type="eggNOG" id="COG0527">
    <property type="taxonomic scope" value="Bacteria"/>
</dbReference>
<protein>
    <recommendedName>
        <fullName evidence="5 11">Aspartokinase</fullName>
        <ecNumber evidence="4 11">2.7.2.4</ecNumber>
    </recommendedName>
</protein>
<dbReference type="GO" id="GO:0009089">
    <property type="term" value="P:lysine biosynthetic process via diaminopimelate"/>
    <property type="evidence" value="ECO:0007669"/>
    <property type="project" value="UniProtKB-UniPathway"/>
</dbReference>
<evidence type="ECO:0000256" key="1">
    <source>
        <dbReference type="ARBA" id="ARBA00002843"/>
    </source>
</evidence>
<evidence type="ECO:0000259" key="13">
    <source>
        <dbReference type="Pfam" id="PF00696"/>
    </source>
</evidence>
<keyword evidence="10" id="KW-0220">Diaminopimelate biosynthesis</keyword>
<dbReference type="AlphaFoldDB" id="A0A023X279"/>
<keyword evidence="9" id="KW-0067">ATP-binding</keyword>
<comment type="pathway">
    <text evidence="2 12">Amino-acid biosynthesis; L-lysine biosynthesis via DAP pathway; (S)-tetrahydrodipicolinate from L-aspartate: step 1/4.</text>
</comment>
<dbReference type="SUPFAM" id="SSF53633">
    <property type="entry name" value="Carbamate kinase-like"/>
    <property type="match status" value="1"/>
</dbReference>
<evidence type="ECO:0000313" key="14">
    <source>
        <dbReference type="EMBL" id="AHY46331.1"/>
    </source>
</evidence>
<sequence length="455" mass="46309">MIKRMESVEQASCSGWRAGLSDPLVMKFGGTSVGSGAAFRRAAGTVAGEAAKQRPVAAVVSAMSGVTDTLLAYAEATARLDGTGQTATGSTLEGSLAELHRSLYERHLDAAREAVGPALLPGVERELLSVLESLLGSLTDEHPSEAARRAGVVVHGERLSAVVLAAAISTAGVPAEVAPDPIATDSAFSEAEVDVERTRARCAERVEPVLRRGSVAVVPGFVGRDRQELPTTLGRGGSDLSATVLGRGIGASEVWILTDVPGVLDADPRLVEGAGTLPEMSYREAHLFAGLGAKVLHHRTMEPAAAAGIEVSVKNSFAPGEWGTRISARECGRGVRCVAVRDGLSIGVLSAGERTAGKDVLCALGCDGGGLQVLREVGADGEVAAVVGIGAPTDADLVRGLASLAASGIEHLWAGSTALGLTFVVGSADARFALGALHGALVGRTESGVESEVPA</sequence>
<dbReference type="Proteomes" id="UP000025229">
    <property type="component" value="Chromosome"/>
</dbReference>
<evidence type="ECO:0000256" key="10">
    <source>
        <dbReference type="ARBA" id="ARBA00022915"/>
    </source>
</evidence>
<dbReference type="GO" id="GO:0009088">
    <property type="term" value="P:threonine biosynthetic process"/>
    <property type="evidence" value="ECO:0007669"/>
    <property type="project" value="UniProtKB-UniPathway"/>
</dbReference>
<keyword evidence="15" id="KW-1185">Reference proteome</keyword>
<evidence type="ECO:0000256" key="8">
    <source>
        <dbReference type="ARBA" id="ARBA00022777"/>
    </source>
</evidence>
<feature type="domain" description="Aspartate/glutamate/uridylate kinase" evidence="13">
    <location>
        <begin position="24"/>
        <end position="315"/>
    </location>
</feature>
<dbReference type="GO" id="GO:0005524">
    <property type="term" value="F:ATP binding"/>
    <property type="evidence" value="ECO:0007669"/>
    <property type="project" value="UniProtKB-KW"/>
</dbReference>
<dbReference type="Gene3D" id="3.40.1160.10">
    <property type="entry name" value="Acetylglutamate kinase-like"/>
    <property type="match status" value="1"/>
</dbReference>
<dbReference type="PANTHER" id="PTHR21499:SF70">
    <property type="entry name" value="ASPARTOKINASE"/>
    <property type="match status" value="1"/>
</dbReference>
<dbReference type="GO" id="GO:0009090">
    <property type="term" value="P:homoserine biosynthetic process"/>
    <property type="evidence" value="ECO:0007669"/>
    <property type="project" value="TreeGrafter"/>
</dbReference>
<comment type="catalytic activity">
    <reaction evidence="11">
        <text>L-aspartate + ATP = 4-phospho-L-aspartate + ADP</text>
        <dbReference type="Rhea" id="RHEA:23776"/>
        <dbReference type="ChEBI" id="CHEBI:29991"/>
        <dbReference type="ChEBI" id="CHEBI:30616"/>
        <dbReference type="ChEBI" id="CHEBI:57535"/>
        <dbReference type="ChEBI" id="CHEBI:456216"/>
        <dbReference type="EC" id="2.7.2.4"/>
    </reaction>
</comment>
<dbReference type="InterPro" id="IPR001341">
    <property type="entry name" value="Asp_kinase"/>
</dbReference>
<dbReference type="PATRIC" id="fig|42256.3.peg.1061"/>
<dbReference type="InterPro" id="IPR036393">
    <property type="entry name" value="AceGlu_kinase-like_sf"/>
</dbReference>
<dbReference type="EMBL" id="CP007514">
    <property type="protein sequence ID" value="AHY46331.1"/>
    <property type="molecule type" value="Genomic_DNA"/>
</dbReference>
<dbReference type="GO" id="GO:0019877">
    <property type="term" value="P:diaminopimelate biosynthetic process"/>
    <property type="evidence" value="ECO:0007669"/>
    <property type="project" value="UniProtKB-KW"/>
</dbReference>
<evidence type="ECO:0000256" key="12">
    <source>
        <dbReference type="RuleBase" id="RU004249"/>
    </source>
</evidence>
<name>A0A023X279_RUBRA</name>
<dbReference type="KEGG" id="rrd:RradSPS_1048"/>
<evidence type="ECO:0000313" key="15">
    <source>
        <dbReference type="Proteomes" id="UP000025229"/>
    </source>
</evidence>
<proteinExistence type="inferred from homology"/>
<evidence type="ECO:0000256" key="11">
    <source>
        <dbReference type="RuleBase" id="RU003448"/>
    </source>
</evidence>
<organism evidence="14 15">
    <name type="scientific">Rubrobacter radiotolerans</name>
    <name type="common">Arthrobacter radiotolerans</name>
    <dbReference type="NCBI Taxonomy" id="42256"/>
    <lineage>
        <taxon>Bacteria</taxon>
        <taxon>Bacillati</taxon>
        <taxon>Actinomycetota</taxon>
        <taxon>Rubrobacteria</taxon>
        <taxon>Rubrobacterales</taxon>
        <taxon>Rubrobacteraceae</taxon>
        <taxon>Rubrobacter</taxon>
    </lineage>
</organism>
<keyword evidence="6 11" id="KW-0808">Transferase</keyword>
<evidence type="ECO:0000256" key="7">
    <source>
        <dbReference type="ARBA" id="ARBA00022741"/>
    </source>
</evidence>
<dbReference type="EC" id="2.7.2.4" evidence="4 11"/>
<comment type="pathway">
    <text evidence="12">Amino-acid biosynthesis; L-methionine biosynthesis via de novo pathway; L-homoserine from L-aspartate: step 1/3.</text>
</comment>
<evidence type="ECO:0000256" key="4">
    <source>
        <dbReference type="ARBA" id="ARBA00013059"/>
    </source>
</evidence>
<gene>
    <name evidence="14" type="ORF">RradSPS_1048</name>
</gene>
<accession>A0A023X279</accession>
<evidence type="ECO:0000256" key="6">
    <source>
        <dbReference type="ARBA" id="ARBA00022679"/>
    </source>
</evidence>
<keyword evidence="7" id="KW-0547">Nucleotide-binding</keyword>
<dbReference type="PANTHER" id="PTHR21499">
    <property type="entry name" value="ASPARTATE KINASE"/>
    <property type="match status" value="1"/>
</dbReference>
<reference evidence="14 15" key="1">
    <citation type="submission" date="2014-03" db="EMBL/GenBank/DDBJ databases">
        <title>Complete genome sequence of the Radio-Resistant Rubrobacter radiotolerans RSPS-4.</title>
        <authorList>
            <person name="Egas C.C."/>
            <person name="Barroso C.C."/>
            <person name="Froufe H.J.C."/>
            <person name="Pacheco J.J."/>
            <person name="Albuquerque L.L."/>
            <person name="da Costa M.M.S."/>
        </authorList>
    </citation>
    <scope>NUCLEOTIDE SEQUENCE [LARGE SCALE GENOMIC DNA]</scope>
    <source>
        <strain evidence="14 15">RSPS-4</strain>
    </source>
</reference>
<keyword evidence="12" id="KW-0028">Amino-acid biosynthesis</keyword>